<feature type="region of interest" description="Disordered" evidence="2">
    <location>
        <begin position="1"/>
        <end position="123"/>
    </location>
</feature>
<evidence type="ECO:0000313" key="3">
    <source>
        <dbReference type="EMBL" id="CAE7691930.1"/>
    </source>
</evidence>
<keyword evidence="1" id="KW-0175">Coiled coil</keyword>
<keyword evidence="4" id="KW-1185">Reference proteome</keyword>
<proteinExistence type="predicted"/>
<dbReference type="Proteomes" id="UP000649617">
    <property type="component" value="Unassembled WGS sequence"/>
</dbReference>
<accession>A0A812WN63</accession>
<dbReference type="EMBL" id="CAJNIZ010044525">
    <property type="protein sequence ID" value="CAE7691930.1"/>
    <property type="molecule type" value="Genomic_DNA"/>
</dbReference>
<comment type="caution">
    <text evidence="3">The sequence shown here is derived from an EMBL/GenBank/DDBJ whole genome shotgun (WGS) entry which is preliminary data.</text>
</comment>
<feature type="coiled-coil region" evidence="1">
    <location>
        <begin position="290"/>
        <end position="356"/>
    </location>
</feature>
<organism evidence="3 4">
    <name type="scientific">Symbiodinium pilosum</name>
    <name type="common">Dinoflagellate</name>
    <dbReference type="NCBI Taxonomy" id="2952"/>
    <lineage>
        <taxon>Eukaryota</taxon>
        <taxon>Sar</taxon>
        <taxon>Alveolata</taxon>
        <taxon>Dinophyceae</taxon>
        <taxon>Suessiales</taxon>
        <taxon>Symbiodiniaceae</taxon>
        <taxon>Symbiodinium</taxon>
    </lineage>
</organism>
<protein>
    <submittedName>
        <fullName evidence="3">Uncharacterized protein</fullName>
    </submittedName>
</protein>
<gene>
    <name evidence="3" type="ORF">SPIL2461_LOCUS19379</name>
</gene>
<evidence type="ECO:0000256" key="2">
    <source>
        <dbReference type="SAM" id="MobiDB-lite"/>
    </source>
</evidence>
<dbReference type="AlphaFoldDB" id="A0A812WN63"/>
<reference evidence="3" key="1">
    <citation type="submission" date="2021-02" db="EMBL/GenBank/DDBJ databases">
        <authorList>
            <person name="Dougan E. K."/>
            <person name="Rhodes N."/>
            <person name="Thang M."/>
            <person name="Chan C."/>
        </authorList>
    </citation>
    <scope>NUCLEOTIDE SEQUENCE</scope>
</reference>
<name>A0A812WN63_SYMPI</name>
<feature type="compositionally biased region" description="Low complexity" evidence="2">
    <location>
        <begin position="11"/>
        <end position="28"/>
    </location>
</feature>
<evidence type="ECO:0000313" key="4">
    <source>
        <dbReference type="Proteomes" id="UP000649617"/>
    </source>
</evidence>
<dbReference type="OrthoDB" id="435710at2759"/>
<feature type="coiled-coil region" evidence="1">
    <location>
        <begin position="217"/>
        <end position="261"/>
    </location>
</feature>
<evidence type="ECO:0000256" key="1">
    <source>
        <dbReference type="SAM" id="Coils"/>
    </source>
</evidence>
<sequence>MAEPGKVRSCTSRPTSASASTRPTSAGSGREGSPGRPSLALSQRPTSAGSAQDSAGRPSMTSLYRPTSARSRPGSAKSQPACRASLEGPEGSTAAQAAQAAHVPARGESPTRGGRLLGPHSLESTVTQGADYGRRALEEELQQPVLTPIPNSIATSLEKQLGTAIGLKGRNRLVPRLPRDVVHCLHGQSCCWRWLARAAMEEASGSSFASMSLADSIAMIKQELLQLREEHAIKEAERGRAEAAEENLASLKAQLAATKVDHKEFRALERAQGQLQEEAASLRISAGSLSAQLEVQKKEAARELAAVRGKADAEVSALRLRAEKAETELAKVQVAESELRQRVAELIEGRDAAERKKLSPLGPRRFKSSRRNRCSAWRTPLSKQCTCSLVYEE</sequence>
<feature type="compositionally biased region" description="Polar residues" evidence="2">
    <location>
        <begin position="40"/>
        <end position="70"/>
    </location>
</feature>